<dbReference type="AlphaFoldDB" id="A0A165L483"/>
<gene>
    <name evidence="2" type="ORF">DAEQUDRAFT_74206</name>
</gene>
<evidence type="ECO:0000256" key="1">
    <source>
        <dbReference type="SAM" id="MobiDB-lite"/>
    </source>
</evidence>
<dbReference type="Proteomes" id="UP000076727">
    <property type="component" value="Unassembled WGS sequence"/>
</dbReference>
<protein>
    <submittedName>
        <fullName evidence="2">Uncharacterized protein</fullName>
    </submittedName>
</protein>
<name>A0A165L483_9APHY</name>
<dbReference type="EMBL" id="KV429150">
    <property type="protein sequence ID" value="KZT63922.1"/>
    <property type="molecule type" value="Genomic_DNA"/>
</dbReference>
<evidence type="ECO:0000313" key="2">
    <source>
        <dbReference type="EMBL" id="KZT63922.1"/>
    </source>
</evidence>
<feature type="region of interest" description="Disordered" evidence="1">
    <location>
        <begin position="72"/>
        <end position="94"/>
    </location>
</feature>
<organism evidence="2 3">
    <name type="scientific">Daedalea quercina L-15889</name>
    <dbReference type="NCBI Taxonomy" id="1314783"/>
    <lineage>
        <taxon>Eukaryota</taxon>
        <taxon>Fungi</taxon>
        <taxon>Dikarya</taxon>
        <taxon>Basidiomycota</taxon>
        <taxon>Agaricomycotina</taxon>
        <taxon>Agaricomycetes</taxon>
        <taxon>Polyporales</taxon>
        <taxon>Fomitopsis</taxon>
    </lineage>
</organism>
<sequence length="106" mass="11773">MGKSRPTTALPLTGVRLPHRRGTRRPPTDQPPQAVVRCGATTARLFCVHRRTGGLSIVSLLSLICTRGSISPPTARDARLQPRTPLQYPFRPLNPMHRRPEAFVMV</sequence>
<proteinExistence type="predicted"/>
<accession>A0A165L483</accession>
<keyword evidence="3" id="KW-1185">Reference proteome</keyword>
<evidence type="ECO:0000313" key="3">
    <source>
        <dbReference type="Proteomes" id="UP000076727"/>
    </source>
</evidence>
<reference evidence="2 3" key="1">
    <citation type="journal article" date="2016" name="Mol. Biol. Evol.">
        <title>Comparative Genomics of Early-Diverging Mushroom-Forming Fungi Provides Insights into the Origins of Lignocellulose Decay Capabilities.</title>
        <authorList>
            <person name="Nagy L.G."/>
            <person name="Riley R."/>
            <person name="Tritt A."/>
            <person name="Adam C."/>
            <person name="Daum C."/>
            <person name="Floudas D."/>
            <person name="Sun H."/>
            <person name="Yadav J.S."/>
            <person name="Pangilinan J."/>
            <person name="Larsson K.H."/>
            <person name="Matsuura K."/>
            <person name="Barry K."/>
            <person name="Labutti K."/>
            <person name="Kuo R."/>
            <person name="Ohm R.A."/>
            <person name="Bhattacharya S.S."/>
            <person name="Shirouzu T."/>
            <person name="Yoshinaga Y."/>
            <person name="Martin F.M."/>
            <person name="Grigoriev I.V."/>
            <person name="Hibbett D.S."/>
        </authorList>
    </citation>
    <scope>NUCLEOTIDE SEQUENCE [LARGE SCALE GENOMIC DNA]</scope>
    <source>
        <strain evidence="2 3">L-15889</strain>
    </source>
</reference>
<feature type="region of interest" description="Disordered" evidence="1">
    <location>
        <begin position="1"/>
        <end position="34"/>
    </location>
</feature>